<organism evidence="4 5">
    <name type="scientific">Fonsecaea multimorphosa CBS 102226</name>
    <dbReference type="NCBI Taxonomy" id="1442371"/>
    <lineage>
        <taxon>Eukaryota</taxon>
        <taxon>Fungi</taxon>
        <taxon>Dikarya</taxon>
        <taxon>Ascomycota</taxon>
        <taxon>Pezizomycotina</taxon>
        <taxon>Eurotiomycetes</taxon>
        <taxon>Chaetothyriomycetidae</taxon>
        <taxon>Chaetothyriales</taxon>
        <taxon>Herpotrichiellaceae</taxon>
        <taxon>Fonsecaea</taxon>
    </lineage>
</organism>
<dbReference type="GO" id="GO:0003924">
    <property type="term" value="F:GTPase activity"/>
    <property type="evidence" value="ECO:0007669"/>
    <property type="project" value="InterPro"/>
</dbReference>
<dbReference type="InterPro" id="IPR020849">
    <property type="entry name" value="Small_GTPase_Ras-type"/>
</dbReference>
<evidence type="ECO:0000256" key="2">
    <source>
        <dbReference type="ARBA" id="ARBA00023134"/>
    </source>
</evidence>
<dbReference type="RefSeq" id="XP_016626225.1">
    <property type="nucleotide sequence ID" value="XM_016782673.1"/>
</dbReference>
<feature type="region of interest" description="Disordered" evidence="3">
    <location>
        <begin position="166"/>
        <end position="186"/>
    </location>
</feature>
<name>A0A0D2JG23_9EURO</name>
<keyword evidence="5" id="KW-1185">Reference proteome</keyword>
<dbReference type="PANTHER" id="PTHR24070">
    <property type="entry name" value="RAS, DI-RAS, AND RHEB FAMILY MEMBERS OF SMALL GTPASE SUPERFAMILY"/>
    <property type="match status" value="1"/>
</dbReference>
<evidence type="ECO:0000256" key="1">
    <source>
        <dbReference type="ARBA" id="ARBA00022741"/>
    </source>
</evidence>
<dbReference type="Pfam" id="PF00071">
    <property type="entry name" value="Ras"/>
    <property type="match status" value="1"/>
</dbReference>
<dbReference type="SUPFAM" id="SSF52540">
    <property type="entry name" value="P-loop containing nucleoside triphosphate hydrolases"/>
    <property type="match status" value="1"/>
</dbReference>
<dbReference type="PRINTS" id="PR00449">
    <property type="entry name" value="RASTRNSFRMNG"/>
</dbReference>
<dbReference type="Proteomes" id="UP000053411">
    <property type="component" value="Unassembled WGS sequence"/>
</dbReference>
<keyword evidence="2" id="KW-0342">GTP-binding</keyword>
<dbReference type="GO" id="GO:0005525">
    <property type="term" value="F:GTP binding"/>
    <property type="evidence" value="ECO:0007669"/>
    <property type="project" value="UniProtKB-KW"/>
</dbReference>
<dbReference type="GO" id="GO:0016020">
    <property type="term" value="C:membrane"/>
    <property type="evidence" value="ECO:0007669"/>
    <property type="project" value="InterPro"/>
</dbReference>
<proteinExistence type="predicted"/>
<dbReference type="Gene3D" id="3.40.50.300">
    <property type="entry name" value="P-loop containing nucleotide triphosphate hydrolases"/>
    <property type="match status" value="1"/>
</dbReference>
<keyword evidence="1" id="KW-0547">Nucleotide-binding</keyword>
<evidence type="ECO:0000313" key="4">
    <source>
        <dbReference type="EMBL" id="KIX92102.1"/>
    </source>
</evidence>
<dbReference type="GO" id="GO:0007165">
    <property type="term" value="P:signal transduction"/>
    <property type="evidence" value="ECO:0007669"/>
    <property type="project" value="InterPro"/>
</dbReference>
<dbReference type="InterPro" id="IPR027417">
    <property type="entry name" value="P-loop_NTPase"/>
</dbReference>
<dbReference type="GeneID" id="27717932"/>
<reference evidence="4 5" key="1">
    <citation type="submission" date="2015-01" db="EMBL/GenBank/DDBJ databases">
        <title>The Genome Sequence of Fonsecaea multimorphosa CBS 102226.</title>
        <authorList>
            <consortium name="The Broad Institute Genomics Platform"/>
            <person name="Cuomo C."/>
            <person name="de Hoog S."/>
            <person name="Gorbushina A."/>
            <person name="Stielow B."/>
            <person name="Teixiera M."/>
            <person name="Abouelleil A."/>
            <person name="Chapman S.B."/>
            <person name="Priest M."/>
            <person name="Young S.K."/>
            <person name="Wortman J."/>
            <person name="Nusbaum C."/>
            <person name="Birren B."/>
        </authorList>
    </citation>
    <scope>NUCLEOTIDE SEQUENCE [LARGE SCALE GENOMIC DNA]</scope>
    <source>
        <strain evidence="4 5">CBS 102226</strain>
    </source>
</reference>
<dbReference type="AlphaFoldDB" id="A0A0D2JG23"/>
<protein>
    <submittedName>
        <fullName evidence="4">Uncharacterized protein</fullName>
    </submittedName>
</protein>
<evidence type="ECO:0000313" key="5">
    <source>
        <dbReference type="Proteomes" id="UP000053411"/>
    </source>
</evidence>
<dbReference type="STRING" id="1442371.A0A0D2JG23"/>
<gene>
    <name evidence="4" type="ORF">Z520_12186</name>
</gene>
<dbReference type="SMART" id="SM00173">
    <property type="entry name" value="RAS"/>
    <property type="match status" value="1"/>
</dbReference>
<sequence length="186" mass="21106">MGHFPDRHVATVKATYRKEIVTDSGRLELIITDCSSQLHPGKFENFDAIIFVFSTRSKVSFTYARGLQNFLAWISRRGILIVLVGTKTDIEPRKVYDEEGEAFAQRIGAGYYTVSNKNPDNAGAPFQHLISQHQELYATVDTSPFESRLAWMRGFLRCGSSRKPKCDLRQLPRQGQESSEWKPSTS</sequence>
<evidence type="ECO:0000256" key="3">
    <source>
        <dbReference type="SAM" id="MobiDB-lite"/>
    </source>
</evidence>
<accession>A0A0D2JG23</accession>
<dbReference type="EMBL" id="KN848110">
    <property type="protein sequence ID" value="KIX92102.1"/>
    <property type="molecule type" value="Genomic_DNA"/>
</dbReference>
<dbReference type="InterPro" id="IPR001806">
    <property type="entry name" value="Small_GTPase"/>
</dbReference>
<dbReference type="VEuPathDB" id="FungiDB:Z520_12186"/>
<feature type="compositionally biased region" description="Polar residues" evidence="3">
    <location>
        <begin position="173"/>
        <end position="186"/>
    </location>
</feature>